<dbReference type="SMART" id="SM00220">
    <property type="entry name" value="S_TKc"/>
    <property type="match status" value="1"/>
</dbReference>
<proteinExistence type="predicted"/>
<keyword evidence="4 7" id="KW-0547">Nucleotide-binding</keyword>
<reference evidence="10" key="1">
    <citation type="submission" date="2019-04" db="EMBL/GenBank/DDBJ databases">
        <title>Nocardioides xinjiangensis sp. nov.</title>
        <authorList>
            <person name="Liu S."/>
        </authorList>
    </citation>
    <scope>NUCLEOTIDE SEQUENCE [LARGE SCALE GENOMIC DNA]</scope>
    <source>
        <strain evidence="10">18</strain>
    </source>
</reference>
<reference evidence="9 10" key="2">
    <citation type="submission" date="2019-05" db="EMBL/GenBank/DDBJ databases">
        <title>Glycomyces buryatensis sp. nov.</title>
        <authorList>
            <person name="Nikitina E."/>
        </authorList>
    </citation>
    <scope>NUCLEOTIDE SEQUENCE [LARGE SCALE GENOMIC DNA]</scope>
    <source>
        <strain evidence="9 10">18</strain>
    </source>
</reference>
<dbReference type="EMBL" id="STGY01000055">
    <property type="protein sequence ID" value="THV40790.1"/>
    <property type="molecule type" value="Genomic_DNA"/>
</dbReference>
<dbReference type="Gene3D" id="1.25.40.10">
    <property type="entry name" value="Tetratricopeptide repeat domain"/>
    <property type="match status" value="1"/>
</dbReference>
<dbReference type="PANTHER" id="PTHR43289">
    <property type="entry name" value="MITOGEN-ACTIVATED PROTEIN KINASE KINASE KINASE 20-RELATED"/>
    <property type="match status" value="1"/>
</dbReference>
<accession>A0A4S8Q990</accession>
<organism evidence="9 10">
    <name type="scientific">Glycomyces buryatensis</name>
    <dbReference type="NCBI Taxonomy" id="2570927"/>
    <lineage>
        <taxon>Bacteria</taxon>
        <taxon>Bacillati</taxon>
        <taxon>Actinomycetota</taxon>
        <taxon>Actinomycetes</taxon>
        <taxon>Glycomycetales</taxon>
        <taxon>Glycomycetaceae</taxon>
        <taxon>Glycomyces</taxon>
    </lineage>
</organism>
<dbReference type="EC" id="2.7.11.1" evidence="1"/>
<dbReference type="PROSITE" id="PS00107">
    <property type="entry name" value="PROTEIN_KINASE_ATP"/>
    <property type="match status" value="1"/>
</dbReference>
<sequence length="478" mass="50566">MESRRVVGDRYSLARPIGAGGMGRVWQGIDARLDREVAVKVVKPDLLHGPGREEIVARFGREARVTARISHPGIPAIFDAGVDEDGDELYLVMEYLPGLSLRDLLDETGPFPTDWAVAVGAQLASVLAAAHAAGVVHRDLKPANIIVGLSGLVSVVDFGIASILEPDVTQLTATGDKPGTVNYMAPEQILAKPVGPSSDLYSLGALLYEMTTGERLFASHSSAYEVQTAHLTEIPEPVRRRHPEVPSELDSLIASLLSKEPERRPSSASEVFLQLARLFGQVPVSGAAAHDSGDPTWPLRAPLAPPDVAAAAGRTSPAPAPRGATGRLEEAEWAFSSGDFHGALTAYRSLTADFEAAEPARGLHCQVRAAQCLAALGNASSALAGLGAVIERQRRLLGERHRDTLRSRRIAVDMLVALGRGGEAHQSLAALVKDMAAALGPAEPDTIEAERLLRAWAIPPQAGPVWPVQATSATGSPR</sequence>
<dbReference type="PROSITE" id="PS00108">
    <property type="entry name" value="PROTEIN_KINASE_ST"/>
    <property type="match status" value="1"/>
</dbReference>
<dbReference type="RefSeq" id="WP_136535189.1">
    <property type="nucleotide sequence ID" value="NZ_STGY01000055.1"/>
</dbReference>
<dbReference type="AlphaFoldDB" id="A0A4S8Q990"/>
<evidence type="ECO:0000256" key="5">
    <source>
        <dbReference type="ARBA" id="ARBA00022777"/>
    </source>
</evidence>
<dbReference type="CDD" id="cd14014">
    <property type="entry name" value="STKc_PknB_like"/>
    <property type="match status" value="1"/>
</dbReference>
<evidence type="ECO:0000313" key="9">
    <source>
        <dbReference type="EMBL" id="THV40790.1"/>
    </source>
</evidence>
<feature type="binding site" evidence="7">
    <location>
        <position position="40"/>
    </location>
    <ligand>
        <name>ATP</name>
        <dbReference type="ChEBI" id="CHEBI:30616"/>
    </ligand>
</feature>
<keyword evidence="10" id="KW-1185">Reference proteome</keyword>
<evidence type="ECO:0000259" key="8">
    <source>
        <dbReference type="PROSITE" id="PS50011"/>
    </source>
</evidence>
<comment type="caution">
    <text evidence="9">The sequence shown here is derived from an EMBL/GenBank/DDBJ whole genome shotgun (WGS) entry which is preliminary data.</text>
</comment>
<dbReference type="OrthoDB" id="9762169at2"/>
<protein>
    <recommendedName>
        <fullName evidence="1">non-specific serine/threonine protein kinase</fullName>
        <ecNumber evidence="1">2.7.11.1</ecNumber>
    </recommendedName>
</protein>
<evidence type="ECO:0000313" key="10">
    <source>
        <dbReference type="Proteomes" id="UP000308760"/>
    </source>
</evidence>
<evidence type="ECO:0000256" key="1">
    <source>
        <dbReference type="ARBA" id="ARBA00012513"/>
    </source>
</evidence>
<dbReference type="GO" id="GO:0004674">
    <property type="term" value="F:protein serine/threonine kinase activity"/>
    <property type="evidence" value="ECO:0007669"/>
    <property type="project" value="UniProtKB-KW"/>
</dbReference>
<keyword evidence="5 9" id="KW-0418">Kinase</keyword>
<dbReference type="PANTHER" id="PTHR43289:SF6">
    <property type="entry name" value="SERINE_THREONINE-PROTEIN KINASE NEKL-3"/>
    <property type="match status" value="1"/>
</dbReference>
<evidence type="ECO:0000256" key="2">
    <source>
        <dbReference type="ARBA" id="ARBA00022527"/>
    </source>
</evidence>
<dbReference type="InterPro" id="IPR008271">
    <property type="entry name" value="Ser/Thr_kinase_AS"/>
</dbReference>
<dbReference type="SUPFAM" id="SSF56112">
    <property type="entry name" value="Protein kinase-like (PK-like)"/>
    <property type="match status" value="1"/>
</dbReference>
<feature type="domain" description="Protein kinase" evidence="8">
    <location>
        <begin position="11"/>
        <end position="279"/>
    </location>
</feature>
<evidence type="ECO:0000256" key="3">
    <source>
        <dbReference type="ARBA" id="ARBA00022679"/>
    </source>
</evidence>
<name>A0A4S8Q990_9ACTN</name>
<dbReference type="InterPro" id="IPR011009">
    <property type="entry name" value="Kinase-like_dom_sf"/>
</dbReference>
<dbReference type="Gene3D" id="3.30.200.20">
    <property type="entry name" value="Phosphorylase Kinase, domain 1"/>
    <property type="match status" value="1"/>
</dbReference>
<dbReference type="InterPro" id="IPR011990">
    <property type="entry name" value="TPR-like_helical_dom_sf"/>
</dbReference>
<evidence type="ECO:0000256" key="6">
    <source>
        <dbReference type="ARBA" id="ARBA00022840"/>
    </source>
</evidence>
<dbReference type="PROSITE" id="PS50011">
    <property type="entry name" value="PROTEIN_KINASE_DOM"/>
    <property type="match status" value="1"/>
</dbReference>
<dbReference type="InterPro" id="IPR000719">
    <property type="entry name" value="Prot_kinase_dom"/>
</dbReference>
<gene>
    <name evidence="9" type="ORF">FAB82_14165</name>
</gene>
<dbReference type="Proteomes" id="UP000308760">
    <property type="component" value="Unassembled WGS sequence"/>
</dbReference>
<dbReference type="GO" id="GO:0005524">
    <property type="term" value="F:ATP binding"/>
    <property type="evidence" value="ECO:0007669"/>
    <property type="project" value="UniProtKB-UniRule"/>
</dbReference>
<evidence type="ECO:0000256" key="4">
    <source>
        <dbReference type="ARBA" id="ARBA00022741"/>
    </source>
</evidence>
<keyword evidence="3" id="KW-0808">Transferase</keyword>
<dbReference type="InterPro" id="IPR017441">
    <property type="entry name" value="Protein_kinase_ATP_BS"/>
</dbReference>
<evidence type="ECO:0000256" key="7">
    <source>
        <dbReference type="PROSITE-ProRule" id="PRU10141"/>
    </source>
</evidence>
<dbReference type="Pfam" id="PF00069">
    <property type="entry name" value="Pkinase"/>
    <property type="match status" value="1"/>
</dbReference>
<keyword evidence="6 7" id="KW-0067">ATP-binding</keyword>
<dbReference type="Gene3D" id="1.10.510.10">
    <property type="entry name" value="Transferase(Phosphotransferase) domain 1"/>
    <property type="match status" value="1"/>
</dbReference>
<keyword evidence="2 9" id="KW-0723">Serine/threonine-protein kinase</keyword>